<name>A0ABQ1Z0T1_9BACL</name>
<dbReference type="EMBL" id="BMFU01000001">
    <property type="protein sequence ID" value="GGH45988.1"/>
    <property type="molecule type" value="Genomic_DNA"/>
</dbReference>
<keyword evidence="2" id="KW-1185">Reference proteome</keyword>
<evidence type="ECO:0000313" key="2">
    <source>
        <dbReference type="Proteomes" id="UP000652153"/>
    </source>
</evidence>
<organism evidence="1 2">
    <name type="scientific">Paenibacillus silvae</name>
    <dbReference type="NCBI Taxonomy" id="1325358"/>
    <lineage>
        <taxon>Bacteria</taxon>
        <taxon>Bacillati</taxon>
        <taxon>Bacillota</taxon>
        <taxon>Bacilli</taxon>
        <taxon>Bacillales</taxon>
        <taxon>Paenibacillaceae</taxon>
        <taxon>Paenibacillus</taxon>
    </lineage>
</organism>
<sequence>MTVGNEDIPNKFNTNNEEWLRSLAEGLEKADRIYLGSGHVVQLDGGRSAVVEGGHIIQITHELALQLSERLREIADDIKKLE</sequence>
<gene>
    <name evidence="1" type="ORF">GCM10008014_08360</name>
</gene>
<protein>
    <submittedName>
        <fullName evidence="1">Uncharacterized protein</fullName>
    </submittedName>
</protein>
<dbReference type="RefSeq" id="WP_188591334.1">
    <property type="nucleotide sequence ID" value="NZ_BMFU01000001.1"/>
</dbReference>
<proteinExistence type="predicted"/>
<comment type="caution">
    <text evidence="1">The sequence shown here is derived from an EMBL/GenBank/DDBJ whole genome shotgun (WGS) entry which is preliminary data.</text>
</comment>
<evidence type="ECO:0000313" key="1">
    <source>
        <dbReference type="EMBL" id="GGH45988.1"/>
    </source>
</evidence>
<reference evidence="2" key="1">
    <citation type="journal article" date="2019" name="Int. J. Syst. Evol. Microbiol.">
        <title>The Global Catalogue of Microorganisms (GCM) 10K type strain sequencing project: providing services to taxonomists for standard genome sequencing and annotation.</title>
        <authorList>
            <consortium name="The Broad Institute Genomics Platform"/>
            <consortium name="The Broad Institute Genome Sequencing Center for Infectious Disease"/>
            <person name="Wu L."/>
            <person name="Ma J."/>
        </authorList>
    </citation>
    <scope>NUCLEOTIDE SEQUENCE [LARGE SCALE GENOMIC DNA]</scope>
    <source>
        <strain evidence="2">CGMCC 1.12770</strain>
    </source>
</reference>
<dbReference type="Proteomes" id="UP000652153">
    <property type="component" value="Unassembled WGS sequence"/>
</dbReference>
<accession>A0ABQ1Z0T1</accession>